<accession>A0A1H7QCE1</accession>
<protein>
    <submittedName>
        <fullName evidence="1">Uncharacterized protein</fullName>
    </submittedName>
</protein>
<dbReference type="Proteomes" id="UP000199283">
    <property type="component" value="Unassembled WGS sequence"/>
</dbReference>
<evidence type="ECO:0000313" key="1">
    <source>
        <dbReference type="EMBL" id="SEL45428.1"/>
    </source>
</evidence>
<reference evidence="1 2" key="1">
    <citation type="submission" date="2016-10" db="EMBL/GenBank/DDBJ databases">
        <authorList>
            <person name="de Groot N.N."/>
        </authorList>
    </citation>
    <scope>NUCLEOTIDE SEQUENCE [LARGE SCALE GENOMIC DNA]</scope>
    <source>
        <strain evidence="1 2">DSM 14858</strain>
    </source>
</reference>
<organism evidence="1 2">
    <name type="scientific">Jannaschia helgolandensis</name>
    <dbReference type="NCBI Taxonomy" id="188906"/>
    <lineage>
        <taxon>Bacteria</taxon>
        <taxon>Pseudomonadati</taxon>
        <taxon>Pseudomonadota</taxon>
        <taxon>Alphaproteobacteria</taxon>
        <taxon>Rhodobacterales</taxon>
        <taxon>Roseobacteraceae</taxon>
        <taxon>Jannaschia</taxon>
    </lineage>
</organism>
<dbReference type="AlphaFoldDB" id="A0A1H7QCE1"/>
<gene>
    <name evidence="1" type="ORF">SAMN04488526_2726</name>
</gene>
<evidence type="ECO:0000313" key="2">
    <source>
        <dbReference type="Proteomes" id="UP000199283"/>
    </source>
</evidence>
<name>A0A1H7QCE1_9RHOB</name>
<sequence>MHGLARNRSTKHANGTYHYLQSVSPQTFRSLMRNLRGLRGQFYSEAIGSIARQSGTSV</sequence>
<proteinExistence type="predicted"/>
<dbReference type="EMBL" id="FNZQ01000005">
    <property type="protein sequence ID" value="SEL45428.1"/>
    <property type="molecule type" value="Genomic_DNA"/>
</dbReference>
<keyword evidence="2" id="KW-1185">Reference proteome</keyword>